<dbReference type="Pfam" id="PF01370">
    <property type="entry name" value="Epimerase"/>
    <property type="match status" value="1"/>
</dbReference>
<evidence type="ECO:0000256" key="1">
    <source>
        <dbReference type="ARBA" id="ARBA00007637"/>
    </source>
</evidence>
<feature type="domain" description="NAD-dependent epimerase/dehydratase" evidence="2">
    <location>
        <begin position="3"/>
        <end position="241"/>
    </location>
</feature>
<dbReference type="InParanoid" id="A0A540VJN3"/>
<comment type="caution">
    <text evidence="3">The sequence shown here is derived from an EMBL/GenBank/DDBJ whole genome shotgun (WGS) entry which is preliminary data.</text>
</comment>
<evidence type="ECO:0000313" key="3">
    <source>
        <dbReference type="EMBL" id="TQE96985.1"/>
    </source>
</evidence>
<gene>
    <name evidence="3" type="ORF">FKZ61_04920</name>
</gene>
<dbReference type="InterPro" id="IPR001509">
    <property type="entry name" value="Epimerase_deHydtase"/>
</dbReference>
<dbReference type="EMBL" id="VIGC01000005">
    <property type="protein sequence ID" value="TQE96985.1"/>
    <property type="molecule type" value="Genomic_DNA"/>
</dbReference>
<accession>A0A540VJN3</accession>
<dbReference type="Gene3D" id="3.40.50.720">
    <property type="entry name" value="NAD(P)-binding Rossmann-like Domain"/>
    <property type="match status" value="1"/>
</dbReference>
<dbReference type="PRINTS" id="PR01713">
    <property type="entry name" value="NUCEPIMERASE"/>
</dbReference>
<reference evidence="3 4" key="1">
    <citation type="submission" date="2019-06" db="EMBL/GenBank/DDBJ databases">
        <title>Genome sequence of Litorilinea aerophila BAA-2444.</title>
        <authorList>
            <person name="Maclea K.S."/>
            <person name="Maurais E.G."/>
            <person name="Iannazzi L.C."/>
        </authorList>
    </citation>
    <scope>NUCLEOTIDE SEQUENCE [LARGE SCALE GENOMIC DNA]</scope>
    <source>
        <strain evidence="3 4">ATCC BAA-2444</strain>
    </source>
</reference>
<dbReference type="SUPFAM" id="SSF51735">
    <property type="entry name" value="NAD(P)-binding Rossmann-fold domains"/>
    <property type="match status" value="1"/>
</dbReference>
<comment type="similarity">
    <text evidence="1">Belongs to the NAD(P)-dependent epimerase/dehydratase family.</text>
</comment>
<organism evidence="3 4">
    <name type="scientific">Litorilinea aerophila</name>
    <dbReference type="NCBI Taxonomy" id="1204385"/>
    <lineage>
        <taxon>Bacteria</taxon>
        <taxon>Bacillati</taxon>
        <taxon>Chloroflexota</taxon>
        <taxon>Caldilineae</taxon>
        <taxon>Caldilineales</taxon>
        <taxon>Caldilineaceae</taxon>
        <taxon>Litorilinea</taxon>
    </lineage>
</organism>
<dbReference type="InterPro" id="IPR036291">
    <property type="entry name" value="NAD(P)-bd_dom_sf"/>
</dbReference>
<dbReference type="PANTHER" id="PTHR43000">
    <property type="entry name" value="DTDP-D-GLUCOSE 4,6-DEHYDRATASE-RELATED"/>
    <property type="match status" value="1"/>
</dbReference>
<dbReference type="Gene3D" id="3.90.25.10">
    <property type="entry name" value="UDP-galactose 4-epimerase, domain 1"/>
    <property type="match status" value="1"/>
</dbReference>
<evidence type="ECO:0000313" key="4">
    <source>
        <dbReference type="Proteomes" id="UP000317371"/>
    </source>
</evidence>
<evidence type="ECO:0000259" key="2">
    <source>
        <dbReference type="Pfam" id="PF01370"/>
    </source>
</evidence>
<proteinExistence type="inferred from homology"/>
<name>A0A540VJN3_9CHLR</name>
<dbReference type="RefSeq" id="WP_141608970.1">
    <property type="nucleotide sequence ID" value="NZ_VIGC02000005.1"/>
</dbReference>
<dbReference type="AlphaFoldDB" id="A0A540VJN3"/>
<dbReference type="Proteomes" id="UP000317371">
    <property type="component" value="Unassembled WGS sequence"/>
</dbReference>
<keyword evidence="4" id="KW-1185">Reference proteome</keyword>
<sequence length="312" mass="33961">MIVMVTGGAGFIGSHVADALLEAGHRVVVVDNLHTGHADNVPAAATFYQADICDEEQMAAIFQAEGIQAVVHQAALANVRESMADPITYARVNVLGSLILLEQARQHGCRKFVFASTGGAVYGEGASEAGDRLPFTERSWPQPKDNYGANKLSVEYHLDLYHQNYGLPYVALRYPNVYGPRQDSRGEAGVVAIFADAMLAQKPTRITGDGTQSRDFTYVGDIARANRLALESDAVGIFNVGTGVPTDINTLHRLLATITGYSHQPSYVPRPVGEVLATYLDSSKARQQLGWEAQVSLEEGLRQTVEWFRARR</sequence>
<dbReference type="OrthoDB" id="9803061at2"/>
<protein>
    <submittedName>
        <fullName evidence="3">SDR family NAD(P)-dependent oxidoreductase</fullName>
    </submittedName>
</protein>